<organism evidence="1 2">
    <name type="scientific">Geovibrio thiophilus</name>
    <dbReference type="NCBI Taxonomy" id="139438"/>
    <lineage>
        <taxon>Bacteria</taxon>
        <taxon>Pseudomonadati</taxon>
        <taxon>Deferribacterota</taxon>
        <taxon>Deferribacteres</taxon>
        <taxon>Deferribacterales</taxon>
        <taxon>Geovibrionaceae</taxon>
        <taxon>Geovibrio</taxon>
    </lineage>
</organism>
<dbReference type="Pfam" id="PF03783">
    <property type="entry name" value="CsgG"/>
    <property type="match status" value="1"/>
</dbReference>
<reference evidence="1 2" key="1">
    <citation type="submission" date="2019-01" db="EMBL/GenBank/DDBJ databases">
        <title>Geovibrio thiophilus DSM 11263, complete genome.</title>
        <authorList>
            <person name="Spring S."/>
            <person name="Bunk B."/>
            <person name="Sproer C."/>
        </authorList>
    </citation>
    <scope>NUCLEOTIDE SEQUENCE [LARGE SCALE GENOMIC DNA]</scope>
    <source>
        <strain evidence="1 2">DSM 11263</strain>
    </source>
</reference>
<evidence type="ECO:0000313" key="2">
    <source>
        <dbReference type="Proteomes" id="UP000287502"/>
    </source>
</evidence>
<keyword evidence="2" id="KW-1185">Reference proteome</keyword>
<dbReference type="EMBL" id="CP035108">
    <property type="protein sequence ID" value="QAR32075.1"/>
    <property type="molecule type" value="Genomic_DNA"/>
</dbReference>
<dbReference type="GO" id="GO:0030288">
    <property type="term" value="C:outer membrane-bounded periplasmic space"/>
    <property type="evidence" value="ECO:0007669"/>
    <property type="project" value="InterPro"/>
</dbReference>
<dbReference type="KEGG" id="gtl:EP073_01245"/>
<protein>
    <submittedName>
        <fullName evidence="1">Uncharacterized protein</fullName>
    </submittedName>
</protein>
<name>A0A410JVK5_9BACT</name>
<dbReference type="PROSITE" id="PS51257">
    <property type="entry name" value="PROKAR_LIPOPROTEIN"/>
    <property type="match status" value="1"/>
</dbReference>
<dbReference type="Gene3D" id="3.40.50.10610">
    <property type="entry name" value="ABC-type transport auxiliary lipoprotein component"/>
    <property type="match status" value="1"/>
</dbReference>
<dbReference type="AlphaFoldDB" id="A0A410JVK5"/>
<dbReference type="RefSeq" id="WP_128465362.1">
    <property type="nucleotide sequence ID" value="NZ_CP035108.1"/>
</dbReference>
<sequence>MNLRYFLLIFTVLSGFMLSGCVGTVASLTASATQSAIRNIEFEDVDVKANIAQGITPEQLAEVKYVAVMLRERKQSSNNDPAMRANALMSVFQGSGNEDTMTIFADSFSTELMSLGYKVMERDQLSLIMSEKGLEAAGVAENEMSSLSSLRGVDALVILNAQTTNKTKYSMFGGAKLNSVIKTATARVISVQSGEMIMTVNLDYKNGQDSGSAAQTMAKALKIKLHGEETEATAQN</sequence>
<gene>
    <name evidence="1" type="ORF">EP073_01245</name>
</gene>
<proteinExistence type="predicted"/>
<accession>A0A410JVK5</accession>
<dbReference type="Proteomes" id="UP000287502">
    <property type="component" value="Chromosome"/>
</dbReference>
<evidence type="ECO:0000313" key="1">
    <source>
        <dbReference type="EMBL" id="QAR32075.1"/>
    </source>
</evidence>
<dbReference type="InterPro" id="IPR005534">
    <property type="entry name" value="Curli_assmbl/transp-comp_CsgG"/>
</dbReference>